<proteinExistence type="predicted"/>
<organism evidence="2 3">
    <name type="scientific">Fructilactobacillus hinvesii</name>
    <dbReference type="NCBI Taxonomy" id="2940300"/>
    <lineage>
        <taxon>Bacteria</taxon>
        <taxon>Bacillati</taxon>
        <taxon>Bacillota</taxon>
        <taxon>Bacilli</taxon>
        <taxon>Lactobacillales</taxon>
        <taxon>Lactobacillaceae</taxon>
        <taxon>Fructilactobacillus</taxon>
    </lineage>
</organism>
<dbReference type="PANTHER" id="PTHR40070:SF1">
    <property type="entry name" value="UPF0478 PROTEIN YTXG"/>
    <property type="match status" value="1"/>
</dbReference>
<accession>A0ABY5BRB4</accession>
<evidence type="ECO:0000313" key="2">
    <source>
        <dbReference type="EMBL" id="USS87652.1"/>
    </source>
</evidence>
<protein>
    <submittedName>
        <fullName evidence="2">DUF948 domain-containing protein</fullName>
    </submittedName>
</protein>
<feature type="coiled-coil region" evidence="1">
    <location>
        <begin position="33"/>
        <end position="60"/>
    </location>
</feature>
<evidence type="ECO:0000313" key="3">
    <source>
        <dbReference type="Proteomes" id="UP001057025"/>
    </source>
</evidence>
<reference evidence="2" key="1">
    <citation type="submission" date="2022-05" db="EMBL/GenBank/DDBJ databases">
        <authorList>
            <person name="Oliphant S.A."/>
            <person name="Watson-Haigh N.S."/>
            <person name="Sumby K.M."/>
            <person name="Gardner J.M."/>
            <person name="Jiranek V."/>
        </authorList>
    </citation>
    <scope>NUCLEOTIDE SEQUENCE</scope>
    <source>
        <strain evidence="2">KI11_C11</strain>
    </source>
</reference>
<sequence>MTIGGIAALIAALAFLLLVIFLCVTLVHTVKVLDGVSQNLEKVTDNIDTLSHQADELLTNVNAKLDQVDPVFQAAADLGTTVSDVNNGTRATIENIKNRVQLFTKTSILGIATNQISKHFAKKKDQKAAKVAKDKK</sequence>
<name>A0ABY5BRB4_9LACO</name>
<dbReference type="Proteomes" id="UP001057025">
    <property type="component" value="Chromosome"/>
</dbReference>
<dbReference type="Pfam" id="PF06103">
    <property type="entry name" value="DUF948"/>
    <property type="match status" value="1"/>
</dbReference>
<keyword evidence="1" id="KW-0175">Coiled coil</keyword>
<dbReference type="RefSeq" id="WP_252796943.1">
    <property type="nucleotide sequence ID" value="NZ_CP097118.1"/>
</dbReference>
<gene>
    <name evidence="2" type="ORF">M3M39_05960</name>
</gene>
<dbReference type="EMBL" id="CP097118">
    <property type="protein sequence ID" value="USS87652.1"/>
    <property type="molecule type" value="Genomic_DNA"/>
</dbReference>
<dbReference type="PANTHER" id="PTHR40070">
    <property type="entry name" value="UPF0478 PROTEIN YTXG"/>
    <property type="match status" value="1"/>
</dbReference>
<evidence type="ECO:0000256" key="1">
    <source>
        <dbReference type="SAM" id="Coils"/>
    </source>
</evidence>
<keyword evidence="3" id="KW-1185">Reference proteome</keyword>
<dbReference type="InterPro" id="IPR009293">
    <property type="entry name" value="UPF0478"/>
</dbReference>